<comment type="caution">
    <text evidence="5">The sequence shown here is derived from an EMBL/GenBank/DDBJ whole genome shotgun (WGS) entry which is preliminary data.</text>
</comment>
<dbReference type="PANTHER" id="PTHR30632">
    <property type="entry name" value="MOLYBDATE-BINDING PERIPLASMIC PROTEIN"/>
    <property type="match status" value="1"/>
</dbReference>
<evidence type="ECO:0000256" key="4">
    <source>
        <dbReference type="SAM" id="SignalP"/>
    </source>
</evidence>
<dbReference type="Proteomes" id="UP001619911">
    <property type="component" value="Unassembled WGS sequence"/>
</dbReference>
<dbReference type="SUPFAM" id="SSF53850">
    <property type="entry name" value="Periplasmic binding protein-like II"/>
    <property type="match status" value="1"/>
</dbReference>
<dbReference type="InterPro" id="IPR005950">
    <property type="entry name" value="ModA"/>
</dbReference>
<dbReference type="CDD" id="cd13537">
    <property type="entry name" value="PBP2_YvgL_like"/>
    <property type="match status" value="1"/>
</dbReference>
<dbReference type="Pfam" id="PF13531">
    <property type="entry name" value="SBP_bac_11"/>
    <property type="match status" value="1"/>
</dbReference>
<organism evidence="5 6">
    <name type="scientific">Bacillus lumedeiriae</name>
    <dbReference type="NCBI Taxonomy" id="3058829"/>
    <lineage>
        <taxon>Bacteria</taxon>
        <taxon>Bacillati</taxon>
        <taxon>Bacillota</taxon>
        <taxon>Bacilli</taxon>
        <taxon>Bacillales</taxon>
        <taxon>Bacillaceae</taxon>
        <taxon>Bacillus</taxon>
    </lineage>
</organism>
<feature type="signal peptide" evidence="4">
    <location>
        <begin position="1"/>
        <end position="23"/>
    </location>
</feature>
<reference evidence="5 6" key="1">
    <citation type="submission" date="2023-07" db="EMBL/GenBank/DDBJ databases">
        <title>Bacillus lucianemedeirus sp. nov, a new species isolated from an immunobiological production facility.</title>
        <authorList>
            <person name="Costa L.V."/>
            <person name="Miranda R.V.S.L."/>
            <person name="Brandao M.L.L."/>
            <person name="Reis C.M.F."/>
            <person name="Frazao A.M."/>
            <person name="Cruz F.V."/>
            <person name="Baio P.V.P."/>
            <person name="Veras J.F.C."/>
            <person name="Ramos J.N."/>
            <person name="Vieira V."/>
        </authorList>
    </citation>
    <scope>NUCLEOTIDE SEQUENCE [LARGE SCALE GENOMIC DNA]</scope>
    <source>
        <strain evidence="5 6">B190/17</strain>
    </source>
</reference>
<evidence type="ECO:0000256" key="2">
    <source>
        <dbReference type="ARBA" id="ARBA00022723"/>
    </source>
</evidence>
<sequence>MMKKAWHFLFLLCLLMIPLGCSNGEQPSTTSSKESNTNEAVSSKKTELIISSAASLTDALNELENSFESKHPNIDLTYNFGSSGKLVQQIEQGAPADVFLSASKQDMDTLQEKSLIQEESRSDFAKNEVVLITNKDHSLPLSSFEELSPKQIKHFAIGEPESVPVGRYTKEVLEHLKLWAPLQSKLVLGSDVRQVLTYVESGNADAGVVYSSDAMISDKVKVVAAAKPEWHEPIIYPGAVTSNSKHTKEAQAFLTYLTSKEGKEVFTKYGFK</sequence>
<keyword evidence="3 4" id="KW-0732">Signal</keyword>
<dbReference type="Gene3D" id="3.40.190.10">
    <property type="entry name" value="Periplasmic binding protein-like II"/>
    <property type="match status" value="2"/>
</dbReference>
<dbReference type="PIRSF" id="PIRSF004846">
    <property type="entry name" value="ModA"/>
    <property type="match status" value="1"/>
</dbReference>
<evidence type="ECO:0000256" key="3">
    <source>
        <dbReference type="ARBA" id="ARBA00022729"/>
    </source>
</evidence>
<dbReference type="InterPro" id="IPR041879">
    <property type="entry name" value="YvgL-like_PBP2"/>
</dbReference>
<protein>
    <submittedName>
        <fullName evidence="5">Molybdate ABC transporter substrate-binding protein</fullName>
    </submittedName>
</protein>
<keyword evidence="6" id="KW-1185">Reference proteome</keyword>
<dbReference type="EMBL" id="JAUIYO010000020">
    <property type="protein sequence ID" value="MFK2827035.1"/>
    <property type="molecule type" value="Genomic_DNA"/>
</dbReference>
<dbReference type="PANTHER" id="PTHR30632:SF0">
    <property type="entry name" value="SULFATE-BINDING PROTEIN"/>
    <property type="match status" value="1"/>
</dbReference>
<gene>
    <name evidence="5" type="primary">modA</name>
    <name evidence="5" type="ORF">QYG89_15390</name>
</gene>
<dbReference type="InterPro" id="IPR050682">
    <property type="entry name" value="ModA/WtpA"/>
</dbReference>
<evidence type="ECO:0000313" key="6">
    <source>
        <dbReference type="Proteomes" id="UP001619911"/>
    </source>
</evidence>
<name>A0ABW8IDC6_9BACI</name>
<feature type="chain" id="PRO_5046009763" evidence="4">
    <location>
        <begin position="24"/>
        <end position="272"/>
    </location>
</feature>
<evidence type="ECO:0000256" key="1">
    <source>
        <dbReference type="ARBA" id="ARBA00009175"/>
    </source>
</evidence>
<keyword evidence="2" id="KW-0479">Metal-binding</keyword>
<evidence type="ECO:0000313" key="5">
    <source>
        <dbReference type="EMBL" id="MFK2827035.1"/>
    </source>
</evidence>
<proteinExistence type="inferred from homology"/>
<accession>A0ABW8IDC6</accession>
<dbReference type="NCBIfam" id="TIGR01256">
    <property type="entry name" value="modA"/>
    <property type="match status" value="1"/>
</dbReference>
<comment type="similarity">
    <text evidence="1">Belongs to the bacterial solute-binding protein ModA family.</text>
</comment>